<feature type="coiled-coil region" evidence="1">
    <location>
        <begin position="156"/>
        <end position="211"/>
    </location>
</feature>
<feature type="non-terminal residue" evidence="3">
    <location>
        <position position="418"/>
    </location>
</feature>
<gene>
    <name evidence="3" type="ORF">METZ01_LOCUS237069</name>
</gene>
<sequence>MIFFQDFNQVILSLGSRPMKIFDNTPFSCTTCLLIFFLASCGDDHAGDNHSSSGHDSDSHAPKSQENLLTMLEETDSPHGETSVHAPIVSKHETAESANHGASSAANDLEALLGGAPPVASEPAQGAESSDHGQHIEPKVSLALTEATEDVRPSPEQDLEDLLSKLNNSKLALEEQIDTLKKMVEQRDETINSFKLINQQLRNELNRLRKTSPGASGNLPINGEMQALREDLLKLKNTFTLKVKELDELREYNKELLNRLDNIEPAAQRTWVSPPPANVNPARESTNVVTPDHRLDKLLPDLPVVAPLHSSGKVLTVSPPTGSLDFDAVVTAANGKIKEAFYTEFFIAKSDLREILENAGINLDNTKYKNISSHAELWAQSRKNPFRYPDLQKNIRKALLDSIDDEKNPGRRIRTDID</sequence>
<proteinExistence type="predicted"/>
<evidence type="ECO:0000256" key="2">
    <source>
        <dbReference type="SAM" id="MobiDB-lite"/>
    </source>
</evidence>
<protein>
    <submittedName>
        <fullName evidence="3">Uncharacterized protein</fullName>
    </submittedName>
</protein>
<dbReference type="AlphaFoldDB" id="A0A382HAU8"/>
<organism evidence="3">
    <name type="scientific">marine metagenome</name>
    <dbReference type="NCBI Taxonomy" id="408172"/>
    <lineage>
        <taxon>unclassified sequences</taxon>
        <taxon>metagenomes</taxon>
        <taxon>ecological metagenomes</taxon>
    </lineage>
</organism>
<reference evidence="3" key="1">
    <citation type="submission" date="2018-05" db="EMBL/GenBank/DDBJ databases">
        <authorList>
            <person name="Lanie J.A."/>
            <person name="Ng W.-L."/>
            <person name="Kazmierczak K.M."/>
            <person name="Andrzejewski T.M."/>
            <person name="Davidsen T.M."/>
            <person name="Wayne K.J."/>
            <person name="Tettelin H."/>
            <person name="Glass J.I."/>
            <person name="Rusch D."/>
            <person name="Podicherti R."/>
            <person name="Tsui H.-C.T."/>
            <person name="Winkler M.E."/>
        </authorList>
    </citation>
    <scope>NUCLEOTIDE SEQUENCE</scope>
</reference>
<keyword evidence="1" id="KW-0175">Coiled coil</keyword>
<accession>A0A382HAU8</accession>
<name>A0A382HAU8_9ZZZZ</name>
<evidence type="ECO:0000256" key="1">
    <source>
        <dbReference type="SAM" id="Coils"/>
    </source>
</evidence>
<dbReference type="EMBL" id="UINC01060087">
    <property type="protein sequence ID" value="SVB84215.1"/>
    <property type="molecule type" value="Genomic_DNA"/>
</dbReference>
<feature type="region of interest" description="Disordered" evidence="2">
    <location>
        <begin position="114"/>
        <end position="134"/>
    </location>
</feature>
<evidence type="ECO:0000313" key="3">
    <source>
        <dbReference type="EMBL" id="SVB84215.1"/>
    </source>
</evidence>